<keyword evidence="2" id="KW-1185">Reference proteome</keyword>
<organism evidence="1 2">
    <name type="scientific">Rhododendron griersonianum</name>
    <dbReference type="NCBI Taxonomy" id="479676"/>
    <lineage>
        <taxon>Eukaryota</taxon>
        <taxon>Viridiplantae</taxon>
        <taxon>Streptophyta</taxon>
        <taxon>Embryophyta</taxon>
        <taxon>Tracheophyta</taxon>
        <taxon>Spermatophyta</taxon>
        <taxon>Magnoliopsida</taxon>
        <taxon>eudicotyledons</taxon>
        <taxon>Gunneridae</taxon>
        <taxon>Pentapetalae</taxon>
        <taxon>asterids</taxon>
        <taxon>Ericales</taxon>
        <taxon>Ericaceae</taxon>
        <taxon>Ericoideae</taxon>
        <taxon>Rhodoreae</taxon>
        <taxon>Rhododendron</taxon>
    </lineage>
</organism>
<accession>A0AAV6LNS4</accession>
<name>A0AAV6LNS4_9ERIC</name>
<evidence type="ECO:0000313" key="2">
    <source>
        <dbReference type="Proteomes" id="UP000823749"/>
    </source>
</evidence>
<gene>
    <name evidence="1" type="ORF">RHGRI_002371</name>
</gene>
<proteinExistence type="predicted"/>
<dbReference type="Proteomes" id="UP000823749">
    <property type="component" value="Chromosome 1"/>
</dbReference>
<sequence>MGYIDKLPAMDLMRSEKMTPVQLIIPVESARRAVSYLGQLGLLQFRDFLGLPQHAKSHPDPDDYNQRIFRDVPSDITIEVTGGTFALHKISGTYFYFTKDMLDHASACMLCIEGETGMGVG</sequence>
<evidence type="ECO:0000313" key="1">
    <source>
        <dbReference type="EMBL" id="KAG5566803.1"/>
    </source>
</evidence>
<dbReference type="AlphaFoldDB" id="A0AAV6LNS4"/>
<comment type="caution">
    <text evidence="1">The sequence shown here is derived from an EMBL/GenBank/DDBJ whole genome shotgun (WGS) entry which is preliminary data.</text>
</comment>
<dbReference type="EMBL" id="JACTNZ010000001">
    <property type="protein sequence ID" value="KAG5566803.1"/>
    <property type="molecule type" value="Genomic_DNA"/>
</dbReference>
<protein>
    <submittedName>
        <fullName evidence="1">Uncharacterized protein</fullName>
    </submittedName>
</protein>
<reference evidence="1" key="1">
    <citation type="submission" date="2020-08" db="EMBL/GenBank/DDBJ databases">
        <title>Plant Genome Project.</title>
        <authorList>
            <person name="Zhang R.-G."/>
        </authorList>
    </citation>
    <scope>NUCLEOTIDE SEQUENCE</scope>
    <source>
        <strain evidence="1">WSP0</strain>
        <tissue evidence="1">Leaf</tissue>
    </source>
</reference>